<proteinExistence type="predicted"/>
<dbReference type="Proteomes" id="UP000712600">
    <property type="component" value="Unassembled WGS sequence"/>
</dbReference>
<comment type="caution">
    <text evidence="1">The sequence shown here is derived from an EMBL/GenBank/DDBJ whole genome shotgun (WGS) entry which is preliminary data.</text>
</comment>
<evidence type="ECO:0000313" key="2">
    <source>
        <dbReference type="Proteomes" id="UP000712600"/>
    </source>
</evidence>
<dbReference type="EMBL" id="QGKX02001621">
    <property type="protein sequence ID" value="KAF3501298.1"/>
    <property type="molecule type" value="Genomic_DNA"/>
</dbReference>
<evidence type="ECO:0000313" key="1">
    <source>
        <dbReference type="EMBL" id="KAF3501298.1"/>
    </source>
</evidence>
<organism evidence="1 2">
    <name type="scientific">Brassica cretica</name>
    <name type="common">Mustard</name>
    <dbReference type="NCBI Taxonomy" id="69181"/>
    <lineage>
        <taxon>Eukaryota</taxon>
        <taxon>Viridiplantae</taxon>
        <taxon>Streptophyta</taxon>
        <taxon>Embryophyta</taxon>
        <taxon>Tracheophyta</taxon>
        <taxon>Spermatophyta</taxon>
        <taxon>Magnoliopsida</taxon>
        <taxon>eudicotyledons</taxon>
        <taxon>Gunneridae</taxon>
        <taxon>Pentapetalae</taxon>
        <taxon>rosids</taxon>
        <taxon>malvids</taxon>
        <taxon>Brassicales</taxon>
        <taxon>Brassicaceae</taxon>
        <taxon>Brassiceae</taxon>
        <taxon>Brassica</taxon>
    </lineage>
</organism>
<accession>A0A8S9NHG3</accession>
<gene>
    <name evidence="1" type="ORF">F2Q69_00043554</name>
</gene>
<protein>
    <submittedName>
        <fullName evidence="1">Uncharacterized protein</fullName>
    </submittedName>
</protein>
<name>A0A8S9NHG3_BRACR</name>
<reference evidence="1" key="1">
    <citation type="submission" date="2019-12" db="EMBL/GenBank/DDBJ databases">
        <title>Genome sequencing and annotation of Brassica cretica.</title>
        <authorList>
            <person name="Studholme D.J."/>
            <person name="Sarris P."/>
        </authorList>
    </citation>
    <scope>NUCLEOTIDE SEQUENCE</scope>
    <source>
        <strain evidence="1">PFS-109/04</strain>
        <tissue evidence="1">Leaf</tissue>
    </source>
</reference>
<sequence length="147" mass="16672">MRKVLIMQRLVNVGIYEEAAFGISYSQIPCLEMLKTSVLSLGNKHNGRYYRFESSRRIGVSAYDCLVFQEGVFIEEDNFVEKLFFRRLRCLAILKIGLLSNYDQGVAWSCPWEEVFSFTVDVVSCIAEDIAGEGLDRGTFVLTLGSC</sequence>
<dbReference type="AlphaFoldDB" id="A0A8S9NHG3"/>